<proteinExistence type="predicted"/>
<reference evidence="2 3" key="1">
    <citation type="journal article" date="2014" name="Curr. Biol.">
        <title>The genome of the clonal raider ant Cerapachys biroi.</title>
        <authorList>
            <person name="Oxley P.R."/>
            <person name="Ji L."/>
            <person name="Fetter-Pruneda I."/>
            <person name="McKenzie S.K."/>
            <person name="Li C."/>
            <person name="Hu H."/>
            <person name="Zhang G."/>
            <person name="Kronauer D.J."/>
        </authorList>
    </citation>
    <scope>NUCLEOTIDE SEQUENCE [LARGE SCALE GENOMIC DNA]</scope>
</reference>
<dbReference type="EMBL" id="KK107054">
    <property type="protein sequence ID" value="EZA61594.1"/>
    <property type="molecule type" value="Genomic_DNA"/>
</dbReference>
<feature type="compositionally biased region" description="Basic and acidic residues" evidence="1">
    <location>
        <begin position="39"/>
        <end position="87"/>
    </location>
</feature>
<dbReference type="Proteomes" id="UP000053097">
    <property type="component" value="Unassembled WGS sequence"/>
</dbReference>
<accession>A0A026X2J7</accession>
<feature type="non-terminal residue" evidence="2">
    <location>
        <position position="1"/>
    </location>
</feature>
<keyword evidence="3" id="KW-1185">Reference proteome</keyword>
<gene>
    <name evidence="2" type="ORF">X777_07927</name>
</gene>
<protein>
    <submittedName>
        <fullName evidence="2">Uncharacterized protein</fullName>
    </submittedName>
</protein>
<dbReference type="AlphaFoldDB" id="A0A026X2J7"/>
<feature type="region of interest" description="Disordered" evidence="1">
    <location>
        <begin position="33"/>
        <end position="98"/>
    </location>
</feature>
<evidence type="ECO:0000313" key="3">
    <source>
        <dbReference type="Proteomes" id="UP000053097"/>
    </source>
</evidence>
<evidence type="ECO:0000256" key="1">
    <source>
        <dbReference type="SAM" id="MobiDB-lite"/>
    </source>
</evidence>
<evidence type="ECO:0000313" key="2">
    <source>
        <dbReference type="EMBL" id="EZA61594.1"/>
    </source>
</evidence>
<name>A0A026X2J7_OOCBI</name>
<sequence>RGTRVANGFQPSFARRISLFLLQAPSYPERIVSRGATRCAKEETRSIPRERVRERKRERRKREERSGDSYPERDSQRRNVPLHERSLKTLNPRYPFAE</sequence>
<organism evidence="2 3">
    <name type="scientific">Ooceraea biroi</name>
    <name type="common">Clonal raider ant</name>
    <name type="synonym">Cerapachys biroi</name>
    <dbReference type="NCBI Taxonomy" id="2015173"/>
    <lineage>
        <taxon>Eukaryota</taxon>
        <taxon>Metazoa</taxon>
        <taxon>Ecdysozoa</taxon>
        <taxon>Arthropoda</taxon>
        <taxon>Hexapoda</taxon>
        <taxon>Insecta</taxon>
        <taxon>Pterygota</taxon>
        <taxon>Neoptera</taxon>
        <taxon>Endopterygota</taxon>
        <taxon>Hymenoptera</taxon>
        <taxon>Apocrita</taxon>
        <taxon>Aculeata</taxon>
        <taxon>Formicoidea</taxon>
        <taxon>Formicidae</taxon>
        <taxon>Dorylinae</taxon>
        <taxon>Ooceraea</taxon>
    </lineage>
</organism>